<dbReference type="InterPro" id="IPR027417">
    <property type="entry name" value="P-loop_NTPase"/>
</dbReference>
<name>A0A1G2L558_9BACT</name>
<dbReference type="CDD" id="cd18809">
    <property type="entry name" value="SF1_C_RecD"/>
    <property type="match status" value="1"/>
</dbReference>
<dbReference type="Gene3D" id="2.30.30.940">
    <property type="match status" value="1"/>
</dbReference>
<dbReference type="EMBL" id="MHQO01000023">
    <property type="protein sequence ID" value="OHA06798.1"/>
    <property type="molecule type" value="Genomic_DNA"/>
</dbReference>
<feature type="domain" description="Helicase Helix-turn-helix" evidence="1">
    <location>
        <begin position="186"/>
        <end position="279"/>
    </location>
</feature>
<dbReference type="Gene3D" id="3.40.50.300">
    <property type="entry name" value="P-loop containing nucleotide triphosphate hydrolases"/>
    <property type="match status" value="1"/>
</dbReference>
<dbReference type="SUPFAM" id="SSF52540">
    <property type="entry name" value="P-loop containing nucleoside triphosphate hydrolases"/>
    <property type="match status" value="1"/>
</dbReference>
<proteinExistence type="predicted"/>
<accession>A0A1G2L558</accession>
<evidence type="ECO:0000313" key="2">
    <source>
        <dbReference type="EMBL" id="OHA06798.1"/>
    </source>
</evidence>
<gene>
    <name evidence="2" type="ORF">A2934_03800</name>
</gene>
<evidence type="ECO:0000313" key="3">
    <source>
        <dbReference type="Proteomes" id="UP000177982"/>
    </source>
</evidence>
<dbReference type="Gene3D" id="1.10.10.1390">
    <property type="entry name" value="ATP-dependent DNA helicase RecQ"/>
    <property type="match status" value="1"/>
</dbReference>
<organism evidence="2 3">
    <name type="scientific">Candidatus Sungbacteria bacterium RIFCSPLOWO2_01_FULL_47_10</name>
    <dbReference type="NCBI Taxonomy" id="1802276"/>
    <lineage>
        <taxon>Bacteria</taxon>
        <taxon>Candidatus Sungiibacteriota</taxon>
    </lineage>
</organism>
<dbReference type="Pfam" id="PF14493">
    <property type="entry name" value="HTH_40"/>
    <property type="match status" value="1"/>
</dbReference>
<dbReference type="Proteomes" id="UP000177982">
    <property type="component" value="Unassembled WGS sequence"/>
</dbReference>
<reference evidence="2 3" key="1">
    <citation type="journal article" date="2016" name="Nat. Commun.">
        <title>Thousands of microbial genomes shed light on interconnected biogeochemical processes in an aquifer system.</title>
        <authorList>
            <person name="Anantharaman K."/>
            <person name="Brown C.T."/>
            <person name="Hug L.A."/>
            <person name="Sharon I."/>
            <person name="Castelle C.J."/>
            <person name="Probst A.J."/>
            <person name="Thomas B.C."/>
            <person name="Singh A."/>
            <person name="Wilkins M.J."/>
            <person name="Karaoz U."/>
            <person name="Brodie E.L."/>
            <person name="Williams K.H."/>
            <person name="Hubbard S.S."/>
            <person name="Banfield J.F."/>
        </authorList>
    </citation>
    <scope>NUCLEOTIDE SEQUENCE [LARGE SCALE GENOMIC DNA]</scope>
</reference>
<comment type="caution">
    <text evidence="2">The sequence shown here is derived from an EMBL/GenBank/DDBJ whole genome shotgun (WGS) entry which is preliminary data.</text>
</comment>
<protein>
    <recommendedName>
        <fullName evidence="1">Helicase Helix-turn-helix domain-containing protein</fullName>
    </recommendedName>
</protein>
<dbReference type="InterPro" id="IPR029491">
    <property type="entry name" value="Helicase_HTH"/>
</dbReference>
<evidence type="ECO:0000259" key="1">
    <source>
        <dbReference type="Pfam" id="PF14493"/>
    </source>
</evidence>
<dbReference type="InterPro" id="IPR051055">
    <property type="entry name" value="PIF1_helicase"/>
</dbReference>
<sequence length="300" mass="34108">MFTKNNFREGFVNGTIGVVKNYTGDGNPLVEKQNKRMIEVLPAEWSLSDGLRTLAYISQLPLRLAWAITVHKSQGMTIDSAVVDLRDAFAYGQGYVALSRVRALGGLFLLGYNARSLEVDQNIIAVDGSFREQSHINDRRFADMSEGERAERIGAFLARLDVASHVAPRKKIPSDSRTTKSQRRSTYEETLSLWRQGRGINDIAHVRGITKGTVIGHLEELCMRGKVELYELRRAAPERILNSLSEIALAFRELGTERLLPVYTRFNGKYSYDEIRLVRIICSENDIDFVRNRKDQVRRK</sequence>
<dbReference type="AlphaFoldDB" id="A0A1G2L558"/>
<dbReference type="PANTHER" id="PTHR47642">
    <property type="entry name" value="ATP-DEPENDENT DNA HELICASE"/>
    <property type="match status" value="1"/>
</dbReference>